<dbReference type="RefSeq" id="WP_135347513.1">
    <property type="nucleotide sequence ID" value="NZ_SRJD01000003.1"/>
</dbReference>
<name>A0A4Z0GRL1_9BACL</name>
<evidence type="ECO:0000313" key="14">
    <source>
        <dbReference type="EMBL" id="TGA99490.1"/>
    </source>
</evidence>
<dbReference type="OrthoDB" id="166377at2"/>
<feature type="transmembrane region" description="Helical" evidence="12">
    <location>
        <begin position="115"/>
        <end position="132"/>
    </location>
</feature>
<keyword evidence="9 12" id="KW-1133">Transmembrane helix</keyword>
<keyword evidence="4" id="KW-0645">Protease</keyword>
<evidence type="ECO:0000256" key="3">
    <source>
        <dbReference type="ARBA" id="ARBA00007931"/>
    </source>
</evidence>
<dbReference type="EMBL" id="SRJD01000003">
    <property type="protein sequence ID" value="TGA99490.1"/>
    <property type="molecule type" value="Genomic_DNA"/>
</dbReference>
<feature type="transmembrane region" description="Helical" evidence="12">
    <location>
        <begin position="153"/>
        <end position="174"/>
    </location>
</feature>
<dbReference type="AlphaFoldDB" id="A0A4Z0GRL1"/>
<sequence length="284" mass="32574">MISFLYSKISIHPVFWLVIAAGMFTGHLWETVIAFAIVLIHECGHAVAAYRMGWKVEAIELLPFGGVAKIDESREHPFWQECIVVLAGPFQNVCLLFLGLLVAPGPFWGMQQQEIFYNQNMAILLFNLLPIWPLDGGRLLHLYLERLYPFKLAYKRTLLFSLMALLSLSVVMVLFYPLSVNLWVVISFIALSIYKERQVIPLHFMRFLLALSARAGPSPKIRHLFFEPDTSIVNVFSMFYKHTDHRIHVEGKKDMILDDRRLASAYFKGFRADGTLEDCSNTMG</sequence>
<evidence type="ECO:0000256" key="4">
    <source>
        <dbReference type="ARBA" id="ARBA00022670"/>
    </source>
</evidence>
<comment type="caution">
    <text evidence="14">The sequence shown here is derived from an EMBL/GenBank/DDBJ whole genome shotgun (WGS) entry which is preliminary data.</text>
</comment>
<proteinExistence type="inferred from homology"/>
<evidence type="ECO:0000256" key="9">
    <source>
        <dbReference type="ARBA" id="ARBA00022989"/>
    </source>
</evidence>
<evidence type="ECO:0000256" key="7">
    <source>
        <dbReference type="ARBA" id="ARBA00022801"/>
    </source>
</evidence>
<evidence type="ECO:0000313" key="15">
    <source>
        <dbReference type="Proteomes" id="UP000298347"/>
    </source>
</evidence>
<evidence type="ECO:0000256" key="1">
    <source>
        <dbReference type="ARBA" id="ARBA00001947"/>
    </source>
</evidence>
<evidence type="ECO:0000256" key="8">
    <source>
        <dbReference type="ARBA" id="ARBA00022833"/>
    </source>
</evidence>
<comment type="cofactor">
    <cofactor evidence="1">
        <name>Zn(2+)</name>
        <dbReference type="ChEBI" id="CHEBI:29105"/>
    </cofactor>
</comment>
<organism evidence="14 15">
    <name type="scientific">Sporolactobacillus shoreae</name>
    <dbReference type="NCBI Taxonomy" id="1465501"/>
    <lineage>
        <taxon>Bacteria</taxon>
        <taxon>Bacillati</taxon>
        <taxon>Bacillota</taxon>
        <taxon>Bacilli</taxon>
        <taxon>Bacillales</taxon>
        <taxon>Sporolactobacillaceae</taxon>
        <taxon>Sporolactobacillus</taxon>
    </lineage>
</organism>
<dbReference type="GO" id="GO:0016020">
    <property type="term" value="C:membrane"/>
    <property type="evidence" value="ECO:0007669"/>
    <property type="project" value="UniProtKB-SubCell"/>
</dbReference>
<keyword evidence="11 12" id="KW-0472">Membrane</keyword>
<keyword evidence="7" id="KW-0378">Hydrolase</keyword>
<evidence type="ECO:0000256" key="2">
    <source>
        <dbReference type="ARBA" id="ARBA00004141"/>
    </source>
</evidence>
<dbReference type="Pfam" id="PF02163">
    <property type="entry name" value="Peptidase_M50"/>
    <property type="match status" value="2"/>
</dbReference>
<feature type="transmembrane region" description="Helical" evidence="12">
    <location>
        <begin position="83"/>
        <end position="103"/>
    </location>
</feature>
<protein>
    <submittedName>
        <fullName evidence="14">Stage IV sporulation protein FB</fullName>
    </submittedName>
</protein>
<keyword evidence="5 12" id="KW-0812">Transmembrane</keyword>
<dbReference type="PANTHER" id="PTHR39188">
    <property type="entry name" value="MEMBRANE-ASSOCIATED ZINC METALLOPROTEASE M50B"/>
    <property type="match status" value="1"/>
</dbReference>
<accession>A0A4Z0GRL1</accession>
<evidence type="ECO:0000259" key="13">
    <source>
        <dbReference type="Pfam" id="PF02163"/>
    </source>
</evidence>
<feature type="transmembrane region" description="Helical" evidence="12">
    <location>
        <begin position="14"/>
        <end position="40"/>
    </location>
</feature>
<evidence type="ECO:0000256" key="6">
    <source>
        <dbReference type="ARBA" id="ARBA00022723"/>
    </source>
</evidence>
<keyword evidence="10" id="KW-0482">Metalloprotease</keyword>
<feature type="domain" description="Peptidase M50" evidence="13">
    <location>
        <begin position="35"/>
        <end position="102"/>
    </location>
</feature>
<evidence type="ECO:0000256" key="11">
    <source>
        <dbReference type="ARBA" id="ARBA00023136"/>
    </source>
</evidence>
<evidence type="ECO:0000256" key="12">
    <source>
        <dbReference type="SAM" id="Phobius"/>
    </source>
</evidence>
<feature type="domain" description="Peptidase M50" evidence="13">
    <location>
        <begin position="119"/>
        <end position="164"/>
    </location>
</feature>
<dbReference type="CDD" id="cd06161">
    <property type="entry name" value="S2P-M50_SpoIVFB"/>
    <property type="match status" value="1"/>
</dbReference>
<reference evidence="14 15" key="1">
    <citation type="journal article" date="2015" name="Int. J. Syst. Evol. Microbiol.">
        <title>Sporolactobacillus shoreae sp. nov. and Sporolactobacillus spathodeae sp. nov., two spore-forming lactic acid bacteria isolated from tree barks in Thailand.</title>
        <authorList>
            <person name="Thamacharoensuk T."/>
            <person name="Kitahara M."/>
            <person name="Ohkuma M."/>
            <person name="Thongchul N."/>
            <person name="Tanasupawat S."/>
        </authorList>
    </citation>
    <scope>NUCLEOTIDE SEQUENCE [LARGE SCALE GENOMIC DNA]</scope>
    <source>
        <strain evidence="14 15">BK92</strain>
    </source>
</reference>
<dbReference type="PANTHER" id="PTHR39188:SF3">
    <property type="entry name" value="STAGE IV SPORULATION PROTEIN FB"/>
    <property type="match status" value="1"/>
</dbReference>
<gene>
    <name evidence="14" type="ORF">E4665_03965</name>
</gene>
<comment type="subcellular location">
    <subcellularLocation>
        <location evidence="2">Membrane</location>
        <topology evidence="2">Multi-pass membrane protein</topology>
    </subcellularLocation>
</comment>
<comment type="similarity">
    <text evidence="3">Belongs to the peptidase M50B family.</text>
</comment>
<evidence type="ECO:0000256" key="10">
    <source>
        <dbReference type="ARBA" id="ARBA00023049"/>
    </source>
</evidence>
<dbReference type="GO" id="GO:0008237">
    <property type="term" value="F:metallopeptidase activity"/>
    <property type="evidence" value="ECO:0007669"/>
    <property type="project" value="UniProtKB-KW"/>
</dbReference>
<keyword evidence="8" id="KW-0862">Zinc</keyword>
<keyword evidence="15" id="KW-1185">Reference proteome</keyword>
<dbReference type="GO" id="GO:0046872">
    <property type="term" value="F:metal ion binding"/>
    <property type="evidence" value="ECO:0007669"/>
    <property type="project" value="UniProtKB-KW"/>
</dbReference>
<evidence type="ECO:0000256" key="5">
    <source>
        <dbReference type="ARBA" id="ARBA00022692"/>
    </source>
</evidence>
<dbReference type="Proteomes" id="UP000298347">
    <property type="component" value="Unassembled WGS sequence"/>
</dbReference>
<dbReference type="InterPro" id="IPR008915">
    <property type="entry name" value="Peptidase_M50"/>
</dbReference>
<keyword evidence="6" id="KW-0479">Metal-binding</keyword>
<dbReference type="GO" id="GO:0006508">
    <property type="term" value="P:proteolysis"/>
    <property type="evidence" value="ECO:0007669"/>
    <property type="project" value="UniProtKB-KW"/>
</dbReference>